<comment type="caution">
    <text evidence="2">The sequence shown here is derived from an EMBL/GenBank/DDBJ whole genome shotgun (WGS) entry which is preliminary data.</text>
</comment>
<organism evidence="2 3">
    <name type="scientific">Trametes pubescens</name>
    <name type="common">White-rot fungus</name>
    <dbReference type="NCBI Taxonomy" id="154538"/>
    <lineage>
        <taxon>Eukaryota</taxon>
        <taxon>Fungi</taxon>
        <taxon>Dikarya</taxon>
        <taxon>Basidiomycota</taxon>
        <taxon>Agaricomycotina</taxon>
        <taxon>Agaricomycetes</taxon>
        <taxon>Polyporales</taxon>
        <taxon>Polyporaceae</taxon>
        <taxon>Trametes</taxon>
    </lineage>
</organism>
<keyword evidence="3" id="KW-1185">Reference proteome</keyword>
<accession>A0A1M2VM78</accession>
<feature type="region of interest" description="Disordered" evidence="1">
    <location>
        <begin position="1020"/>
        <end position="1073"/>
    </location>
</feature>
<feature type="region of interest" description="Disordered" evidence="1">
    <location>
        <begin position="568"/>
        <end position="589"/>
    </location>
</feature>
<reference evidence="2 3" key="1">
    <citation type="submission" date="2016-10" db="EMBL/GenBank/DDBJ databases">
        <title>Genome sequence of the basidiomycete white-rot fungus Trametes pubescens.</title>
        <authorList>
            <person name="Makela M.R."/>
            <person name="Granchi Z."/>
            <person name="Peng M."/>
            <person name="De Vries R.P."/>
            <person name="Grigoriev I."/>
            <person name="Riley R."/>
            <person name="Hilden K."/>
        </authorList>
    </citation>
    <scope>NUCLEOTIDE SEQUENCE [LARGE SCALE GENOMIC DNA]</scope>
    <source>
        <strain evidence="2 3">FBCC735</strain>
    </source>
</reference>
<evidence type="ECO:0000313" key="2">
    <source>
        <dbReference type="EMBL" id="OJT08673.1"/>
    </source>
</evidence>
<feature type="compositionally biased region" description="Low complexity" evidence="1">
    <location>
        <begin position="1043"/>
        <end position="1061"/>
    </location>
</feature>
<feature type="region of interest" description="Disordered" evidence="1">
    <location>
        <begin position="649"/>
        <end position="698"/>
    </location>
</feature>
<dbReference type="AlphaFoldDB" id="A0A1M2VM78"/>
<protein>
    <submittedName>
        <fullName evidence="2">Uncharacterized protein</fullName>
    </submittedName>
</protein>
<evidence type="ECO:0000256" key="1">
    <source>
        <dbReference type="SAM" id="MobiDB-lite"/>
    </source>
</evidence>
<proteinExistence type="predicted"/>
<sequence length="1132" mass="122898">MPSSTRYRRQSTPGSPPLSTAAYSVSHATTVGQSKLNIVTRLAIEGRAERGANGAAIKIYLKISLPLESVTPGASIPLFPEENLKIMDSQVHPLDANSTPYNFSSVNSPLLHKAARVLNLPARSTQTYVPMSASTTSSDTLPPLDERHTGQILVSSYHVSYILPKEFPRRETDARSKRPSSVAQFMAAIDLWVPYLTQPPHAPFLLIIPTPRCLSNHIKLKIFPPNTPKTSLSLASLSSADEDLGSWDMTSDPHVTRSASARLSRSHSYNNFADDESSDASTSAGFSDGCGIQGSFPSTDRLRIRWARPMKPEQLPQTVDGRRRVGIREVRATMNCSILGASRGQDYGSAEGLVVRVQYEVTCKGVWFPGVATLVGLDVGLDGGECDITWVPGLERKWTISGDQGFTGYAIGPPPTPPLSRQSSVDNPSIYVLPSSPDARGMANGLPPARHDSSSSTSSLLRAPLPAQHVADYSFENSPASTPISSLASLPMPSSPETDRRSRASSLNGRYTDLDTDYEDEDTARPPKVPITVHLNMNDLLPPAKHDFKFRITGTVLVTPHKPVLTLGSHRYKSSPNASQPPSDSEADPDVLVVPRFRVLCADREHISCTIQNDVNDATLDVYNSTGDVRNAQTRKTVLQRGGSIKCGTDGARVALRPIKQSPSPPPRGRTEDSIDVSRISRSRPRTPNGVSRRDLSPSALRQSLFMSTLRTPIRRDGPLLIPSVKITVTPLPKADMSGPPEYAVRVNLPAPTDTDMEWLEFGLALPNLDLAGKAAPAGEAPKVEIASASIEGVSVRFVTNPVVKPETNGAVPFGEASGKEWITWVKVHLGDACGGKVEIIYLVRGQQVPVVEKPKGKDKALEPITLNALLPSFSLPVGALEVNVRVKTGFEIASVQTNLSHEQSVSQGHQLLHYALEEYFYPRLVVELAASGHEATHAHVPAATRPIWSWSQIIVTLIPMIISVLLLLDRLQLQHPPPSDGPLFAHGTLPQQHTRVVSLTHYERLTETITVTATVAAPSSTAARWNHHPESDTNPPQAESHPGAPSASTASSRTTRSSMPTPTPTPVMADSDEESDGLLQYLYEWHLPFEMPKLEFPQFDPRDTANKTLHAVLDSIGTVYRFCAKVLTYPA</sequence>
<dbReference type="OMA" id="KEWITWV"/>
<feature type="compositionally biased region" description="Polar residues" evidence="1">
    <location>
        <begin position="574"/>
        <end position="583"/>
    </location>
</feature>
<dbReference type="EMBL" id="MNAD01001019">
    <property type="protein sequence ID" value="OJT08673.1"/>
    <property type="molecule type" value="Genomic_DNA"/>
</dbReference>
<name>A0A1M2VM78_TRAPU</name>
<gene>
    <name evidence="2" type="ORF">TRAPUB_399</name>
</gene>
<feature type="compositionally biased region" description="Low complexity" evidence="1">
    <location>
        <begin position="483"/>
        <end position="496"/>
    </location>
</feature>
<dbReference type="Proteomes" id="UP000184267">
    <property type="component" value="Unassembled WGS sequence"/>
</dbReference>
<dbReference type="OrthoDB" id="3210731at2759"/>
<evidence type="ECO:0000313" key="3">
    <source>
        <dbReference type="Proteomes" id="UP000184267"/>
    </source>
</evidence>
<feature type="region of interest" description="Disordered" evidence="1">
    <location>
        <begin position="476"/>
        <end position="527"/>
    </location>
</feature>
<dbReference type="STRING" id="154538.A0A1M2VM78"/>
<feature type="region of interest" description="Disordered" evidence="1">
    <location>
        <begin position="408"/>
        <end position="460"/>
    </location>
</feature>
<feature type="region of interest" description="Disordered" evidence="1">
    <location>
        <begin position="1"/>
        <end position="21"/>
    </location>
</feature>